<dbReference type="EMBL" id="VSSQ01010176">
    <property type="protein sequence ID" value="MPM43628.1"/>
    <property type="molecule type" value="Genomic_DNA"/>
</dbReference>
<dbReference type="AlphaFoldDB" id="A0A644ZTA8"/>
<evidence type="ECO:0000256" key="1">
    <source>
        <dbReference type="SAM" id="Phobius"/>
    </source>
</evidence>
<keyword evidence="1" id="KW-1133">Transmembrane helix</keyword>
<evidence type="ECO:0000313" key="2">
    <source>
        <dbReference type="EMBL" id="MPM43628.1"/>
    </source>
</evidence>
<protein>
    <submittedName>
        <fullName evidence="2">Uncharacterized protein</fullName>
    </submittedName>
</protein>
<keyword evidence="1" id="KW-0812">Transmembrane</keyword>
<name>A0A644ZTA8_9ZZZZ</name>
<keyword evidence="1" id="KW-0472">Membrane</keyword>
<organism evidence="2">
    <name type="scientific">bioreactor metagenome</name>
    <dbReference type="NCBI Taxonomy" id="1076179"/>
    <lineage>
        <taxon>unclassified sequences</taxon>
        <taxon>metagenomes</taxon>
        <taxon>ecological metagenomes</taxon>
    </lineage>
</organism>
<proteinExistence type="predicted"/>
<sequence>MPTGSIFSMLHTVIQLPKLSLITSYSTSFQPLTLFSTNTCPIELSISPEAKISCSSSSLFAIPPPVPPRVYAGLMITGYPIFFANFLPLSMSVIISLSIQGSLISSITFLNNSLSSPIFIESIVVPITLTPYLSNIPFSYSSTDRLRAVCPPIPAIRESGLSFSITFSTNSIVKGSIYTLSAIFLSVIIVAGLEFIRTTSIPSSFNA</sequence>
<comment type="caution">
    <text evidence="2">The sequence shown here is derived from an EMBL/GenBank/DDBJ whole genome shotgun (WGS) entry which is preliminary data.</text>
</comment>
<feature type="transmembrane region" description="Helical" evidence="1">
    <location>
        <begin position="109"/>
        <end position="129"/>
    </location>
</feature>
<accession>A0A644ZTA8</accession>
<reference evidence="2" key="1">
    <citation type="submission" date="2019-08" db="EMBL/GenBank/DDBJ databases">
        <authorList>
            <person name="Kucharzyk K."/>
            <person name="Murdoch R.W."/>
            <person name="Higgins S."/>
            <person name="Loffler F."/>
        </authorList>
    </citation>
    <scope>NUCLEOTIDE SEQUENCE</scope>
</reference>
<feature type="transmembrane region" description="Helical" evidence="1">
    <location>
        <begin position="70"/>
        <end position="97"/>
    </location>
</feature>
<feature type="transmembrane region" description="Helical" evidence="1">
    <location>
        <begin position="177"/>
        <end position="196"/>
    </location>
</feature>
<gene>
    <name evidence="2" type="ORF">SDC9_90305</name>
</gene>